<dbReference type="Proteomes" id="UP001162483">
    <property type="component" value="Unassembled WGS sequence"/>
</dbReference>
<dbReference type="EMBL" id="CATNWA010019546">
    <property type="protein sequence ID" value="CAI9613799.1"/>
    <property type="molecule type" value="Genomic_DNA"/>
</dbReference>
<feature type="non-terminal residue" evidence="1">
    <location>
        <position position="1"/>
    </location>
</feature>
<accession>A0ABN9GWG8</accession>
<evidence type="ECO:0000313" key="1">
    <source>
        <dbReference type="EMBL" id="CAI9613799.1"/>
    </source>
</evidence>
<protein>
    <submittedName>
        <fullName evidence="1">Uncharacterized protein</fullName>
    </submittedName>
</protein>
<gene>
    <name evidence="1" type="ORF">SPARVUS_LOCUS14954656</name>
</gene>
<proteinExistence type="predicted"/>
<evidence type="ECO:0000313" key="2">
    <source>
        <dbReference type="Proteomes" id="UP001162483"/>
    </source>
</evidence>
<reference evidence="1" key="1">
    <citation type="submission" date="2023-05" db="EMBL/GenBank/DDBJ databases">
        <authorList>
            <person name="Stuckert A."/>
        </authorList>
    </citation>
    <scope>NUCLEOTIDE SEQUENCE</scope>
</reference>
<comment type="caution">
    <text evidence="1">The sequence shown here is derived from an EMBL/GenBank/DDBJ whole genome shotgun (WGS) entry which is preliminary data.</text>
</comment>
<organism evidence="1 2">
    <name type="scientific">Staurois parvus</name>
    <dbReference type="NCBI Taxonomy" id="386267"/>
    <lineage>
        <taxon>Eukaryota</taxon>
        <taxon>Metazoa</taxon>
        <taxon>Chordata</taxon>
        <taxon>Craniata</taxon>
        <taxon>Vertebrata</taxon>
        <taxon>Euteleostomi</taxon>
        <taxon>Amphibia</taxon>
        <taxon>Batrachia</taxon>
        <taxon>Anura</taxon>
        <taxon>Neobatrachia</taxon>
        <taxon>Ranoidea</taxon>
        <taxon>Ranidae</taxon>
        <taxon>Staurois</taxon>
    </lineage>
</organism>
<keyword evidence="2" id="KW-1185">Reference proteome</keyword>
<sequence length="69" mass="7481">GAYLPQGKQGICLGWHFSGGVAAFFRVSAPPPERRDIHSMGTRWDLREAVGCLMVYAEPESCSRGCPGL</sequence>
<name>A0ABN9GWG8_9NEOB</name>